<dbReference type="PANTHER" id="PTHR13112:SF0">
    <property type="entry name" value="FI21285P1"/>
    <property type="match status" value="1"/>
</dbReference>
<dbReference type="EMBL" id="CAJPDT010000041">
    <property type="protein sequence ID" value="CAF9926049.1"/>
    <property type="molecule type" value="Genomic_DNA"/>
</dbReference>
<evidence type="ECO:0000256" key="2">
    <source>
        <dbReference type="ARBA" id="ARBA00005991"/>
    </source>
</evidence>
<dbReference type="GO" id="GO:0045727">
    <property type="term" value="P:positive regulation of translation"/>
    <property type="evidence" value="ECO:0007669"/>
    <property type="project" value="TreeGrafter"/>
</dbReference>
<dbReference type="GO" id="GO:0005730">
    <property type="term" value="C:nucleolus"/>
    <property type="evidence" value="ECO:0007669"/>
    <property type="project" value="TreeGrafter"/>
</dbReference>
<dbReference type="GO" id="GO:0003729">
    <property type="term" value="F:mRNA binding"/>
    <property type="evidence" value="ECO:0007669"/>
    <property type="project" value="TreeGrafter"/>
</dbReference>
<evidence type="ECO:0000256" key="3">
    <source>
        <dbReference type="ARBA" id="ARBA00023161"/>
    </source>
</evidence>
<dbReference type="OrthoDB" id="18087at2759"/>
<comment type="similarity">
    <text evidence="2">Belongs to the RENT3 family.</text>
</comment>
<evidence type="ECO:0000256" key="6">
    <source>
        <dbReference type="SAM" id="MobiDB-lite"/>
    </source>
</evidence>
<feature type="compositionally biased region" description="Low complexity" evidence="6">
    <location>
        <begin position="429"/>
        <end position="447"/>
    </location>
</feature>
<dbReference type="InterPro" id="IPR035979">
    <property type="entry name" value="RBD_domain_sf"/>
</dbReference>
<dbReference type="InterPro" id="IPR039722">
    <property type="entry name" value="Upf3"/>
</dbReference>
<gene>
    <name evidence="8" type="ORF">IMSHALPRED_006855</name>
</gene>
<feature type="region of interest" description="Disordered" evidence="6">
    <location>
        <begin position="180"/>
        <end position="204"/>
    </location>
</feature>
<comment type="subcellular location">
    <subcellularLocation>
        <location evidence="1">Nucleus</location>
    </subcellularLocation>
</comment>
<dbReference type="GO" id="GO:0005737">
    <property type="term" value="C:cytoplasm"/>
    <property type="evidence" value="ECO:0007669"/>
    <property type="project" value="TreeGrafter"/>
</dbReference>
<keyword evidence="4" id="KW-0539">Nucleus</keyword>
<dbReference type="SUPFAM" id="SSF54928">
    <property type="entry name" value="RNA-binding domain, RBD"/>
    <property type="match status" value="2"/>
</dbReference>
<evidence type="ECO:0000256" key="1">
    <source>
        <dbReference type="ARBA" id="ARBA00004123"/>
    </source>
</evidence>
<keyword evidence="9" id="KW-1185">Reference proteome</keyword>
<feature type="compositionally biased region" description="Low complexity" evidence="6">
    <location>
        <begin position="295"/>
        <end position="311"/>
    </location>
</feature>
<feature type="region of interest" description="Disordered" evidence="6">
    <location>
        <begin position="573"/>
        <end position="641"/>
    </location>
</feature>
<feature type="compositionally biased region" description="Low complexity" evidence="6">
    <location>
        <begin position="588"/>
        <end position="622"/>
    </location>
</feature>
<dbReference type="Gene3D" id="3.30.70.330">
    <property type="match status" value="2"/>
</dbReference>
<dbReference type="InterPro" id="IPR005120">
    <property type="entry name" value="UPF3_dom"/>
</dbReference>
<dbReference type="CDD" id="cd12455">
    <property type="entry name" value="RRM_like_Smg4_UPF3"/>
    <property type="match status" value="1"/>
</dbReference>
<protein>
    <recommendedName>
        <fullName evidence="7">RRM domain-containing protein</fullName>
    </recommendedName>
</protein>
<feature type="compositionally biased region" description="Gly residues" evidence="6">
    <location>
        <begin position="573"/>
        <end position="587"/>
    </location>
</feature>
<feature type="region of interest" description="Disordered" evidence="6">
    <location>
        <begin position="285"/>
        <end position="315"/>
    </location>
</feature>
<dbReference type="Pfam" id="PF03467">
    <property type="entry name" value="Smg4_UPF3"/>
    <property type="match status" value="1"/>
</dbReference>
<dbReference type="CDD" id="cd00590">
    <property type="entry name" value="RRM_SF"/>
    <property type="match status" value="1"/>
</dbReference>
<feature type="compositionally biased region" description="Polar residues" evidence="6">
    <location>
        <begin position="1"/>
        <end position="11"/>
    </location>
</feature>
<dbReference type="Pfam" id="PF00076">
    <property type="entry name" value="RRM_1"/>
    <property type="match status" value="1"/>
</dbReference>
<dbReference type="InterPro" id="IPR012677">
    <property type="entry name" value="Nucleotide-bd_a/b_plait_sf"/>
</dbReference>
<proteinExistence type="inferred from homology"/>
<feature type="region of interest" description="Disordered" evidence="6">
    <location>
        <begin position="344"/>
        <end position="466"/>
    </location>
</feature>
<keyword evidence="5" id="KW-0694">RNA-binding</keyword>
<dbReference type="GO" id="GO:0000184">
    <property type="term" value="P:nuclear-transcribed mRNA catabolic process, nonsense-mediated decay"/>
    <property type="evidence" value="ECO:0007669"/>
    <property type="project" value="UniProtKB-KW"/>
</dbReference>
<dbReference type="FunFam" id="3.30.70.330:FF:000637">
    <property type="entry name" value="Nonsense-mediated mRNA decay protein Upf3, putative"/>
    <property type="match status" value="1"/>
</dbReference>
<dbReference type="Proteomes" id="UP000664534">
    <property type="component" value="Unassembled WGS sequence"/>
</dbReference>
<organism evidence="8 9">
    <name type="scientific">Imshaugia aleurites</name>
    <dbReference type="NCBI Taxonomy" id="172621"/>
    <lineage>
        <taxon>Eukaryota</taxon>
        <taxon>Fungi</taxon>
        <taxon>Dikarya</taxon>
        <taxon>Ascomycota</taxon>
        <taxon>Pezizomycotina</taxon>
        <taxon>Lecanoromycetes</taxon>
        <taxon>OSLEUM clade</taxon>
        <taxon>Lecanoromycetidae</taxon>
        <taxon>Lecanorales</taxon>
        <taxon>Lecanorineae</taxon>
        <taxon>Parmeliaceae</taxon>
        <taxon>Imshaugia</taxon>
    </lineage>
</organism>
<evidence type="ECO:0000313" key="8">
    <source>
        <dbReference type="EMBL" id="CAF9926049.1"/>
    </source>
</evidence>
<dbReference type="PANTHER" id="PTHR13112">
    <property type="entry name" value="UPF3 REGULATOR OF NONSENSE TRANSCRIPTS-LIKE PROTEIN"/>
    <property type="match status" value="1"/>
</dbReference>
<sequence length="641" mass="65992">MTSPAPTSTAPRVTIARPPRSNGVLSIPASATQKRSGPDSEGLTLKPATTWLKIIVRRLPPGLTQAEFEEALGDDWEVDRGKVDWAVYKEGKVSKDPAKPSRPSRAYLHLTKQDHVLSLSEHVRNTVFNDAKASSKDSALHGPPSVEYASYGRVPSSRPRKDARQGTIDQDPEFMDFLQSLTNPPAKAGHTDQENGGAVKPKDKVTITPLIQFLKDKKANKGKENATTAKGAKHSRQDSKDSKSAAVVDAKNPGGNIAASSPKKRSAQAVKVEQAARDAVKVLNKQAANSKQGHVSPSPSKVVPAPISPAVTPNSTANAALADKKRERGNASAAAKILQRDLGLSGHVGGRGGRRGGLLGNVANRPAPGQTSPAAKALGNPQTPQPAVSTTGNTTATATATSTDATDEPTAPAQDAAQPPARNVPPSGPAASRVSSKASASTRATPSGTIPAQPKPAAPPSTSTQAFLKHANPSQGITEPLLDEAFAVFGAINKVEIDKKKGFAYVDFADPESLQKAIKASPIKVAQGQVVVLERKTGPNLQARNVRGGGPIMGNRGGMLVGNRGGGMLVGNRGGSVRGRGGFGRGGSNFPNANNAKATNATATTASAPASNSSATSAAPPAIESVSSQPAAQPPDTAINS</sequence>
<dbReference type="AlphaFoldDB" id="A0A8H3ITP6"/>
<evidence type="ECO:0000256" key="5">
    <source>
        <dbReference type="PROSITE-ProRule" id="PRU00176"/>
    </source>
</evidence>
<feature type="compositionally biased region" description="Gly residues" evidence="6">
    <location>
        <begin position="346"/>
        <end position="359"/>
    </location>
</feature>
<name>A0A8H3ITP6_9LECA</name>
<feature type="region of interest" description="Disordered" evidence="6">
    <location>
        <begin position="1"/>
        <end position="44"/>
    </location>
</feature>
<reference evidence="8" key="1">
    <citation type="submission" date="2021-03" db="EMBL/GenBank/DDBJ databases">
        <authorList>
            <person name="Tagirdzhanova G."/>
        </authorList>
    </citation>
    <scope>NUCLEOTIDE SEQUENCE</scope>
</reference>
<feature type="region of interest" description="Disordered" evidence="6">
    <location>
        <begin position="132"/>
        <end position="166"/>
    </location>
</feature>
<dbReference type="InterPro" id="IPR000504">
    <property type="entry name" value="RRM_dom"/>
</dbReference>
<accession>A0A8H3ITP6</accession>
<feature type="compositionally biased region" description="Low complexity" evidence="6">
    <location>
        <begin position="386"/>
        <end position="421"/>
    </location>
</feature>
<dbReference type="PROSITE" id="PS50102">
    <property type="entry name" value="RRM"/>
    <property type="match status" value="1"/>
</dbReference>
<dbReference type="SMART" id="SM00360">
    <property type="entry name" value="RRM"/>
    <property type="match status" value="1"/>
</dbReference>
<evidence type="ECO:0000256" key="4">
    <source>
        <dbReference type="ARBA" id="ARBA00023242"/>
    </source>
</evidence>
<comment type="caution">
    <text evidence="8">The sequence shown here is derived from an EMBL/GenBank/DDBJ whole genome shotgun (WGS) entry which is preliminary data.</text>
</comment>
<keyword evidence="3" id="KW-0866">Nonsense-mediated mRNA decay</keyword>
<evidence type="ECO:0000313" key="9">
    <source>
        <dbReference type="Proteomes" id="UP000664534"/>
    </source>
</evidence>
<feature type="region of interest" description="Disordered" evidence="6">
    <location>
        <begin position="216"/>
        <end position="268"/>
    </location>
</feature>
<evidence type="ECO:0000259" key="7">
    <source>
        <dbReference type="PROSITE" id="PS50102"/>
    </source>
</evidence>
<feature type="domain" description="RRM" evidence="7">
    <location>
        <begin position="464"/>
        <end position="548"/>
    </location>
</feature>